<evidence type="ECO:0000256" key="4">
    <source>
        <dbReference type="ARBA" id="ARBA00022729"/>
    </source>
</evidence>
<feature type="domain" description="Surface lipoprotein assembly modifier C-terminal" evidence="9">
    <location>
        <begin position="194"/>
        <end position="484"/>
    </location>
</feature>
<evidence type="ECO:0000256" key="6">
    <source>
        <dbReference type="ARBA" id="ARBA00023237"/>
    </source>
</evidence>
<evidence type="ECO:0000256" key="3">
    <source>
        <dbReference type="ARBA" id="ARBA00022692"/>
    </source>
</evidence>
<dbReference type="Pfam" id="PF24575">
    <property type="entry name" value="TPR_Slam"/>
    <property type="match status" value="1"/>
</dbReference>
<dbReference type="KEGG" id="apor:DDU33_02075"/>
<keyword evidence="6" id="KW-0998">Cell outer membrane</keyword>
<evidence type="ECO:0000259" key="10">
    <source>
        <dbReference type="Pfam" id="PF24575"/>
    </source>
</evidence>
<keyword evidence="5" id="KW-0472">Membrane</keyword>
<dbReference type="SUPFAM" id="SSF48452">
    <property type="entry name" value="TPR-like"/>
    <property type="match status" value="1"/>
</dbReference>
<dbReference type="AlphaFoldDB" id="A0A2U8FJ49"/>
<dbReference type="GO" id="GO:0009279">
    <property type="term" value="C:cell outer membrane"/>
    <property type="evidence" value="ECO:0007669"/>
    <property type="project" value="UniProtKB-SubCell"/>
</dbReference>
<reference evidence="12" key="1">
    <citation type="submission" date="2018-05" db="EMBL/GenBank/DDBJ databases">
        <title>Complete genome sequence of Actinobacillus porcitonsillarum reference strain 9953L55 (CCUG 46996).</title>
        <authorList>
            <person name="Dona V."/>
            <person name="Perreten V."/>
        </authorList>
    </citation>
    <scope>NUCLEOTIDE SEQUENCE [LARGE SCALE GENOMIC DNA]</scope>
    <source>
        <strain evidence="12">9953L55</strain>
    </source>
</reference>
<feature type="signal peptide" evidence="8">
    <location>
        <begin position="1"/>
        <end position="28"/>
    </location>
</feature>
<dbReference type="Proteomes" id="UP000244920">
    <property type="component" value="Chromosome"/>
</dbReference>
<accession>A0A2U8FJ49</accession>
<evidence type="ECO:0000313" key="12">
    <source>
        <dbReference type="Proteomes" id="UP000244920"/>
    </source>
</evidence>
<evidence type="ECO:0000259" key="9">
    <source>
        <dbReference type="Pfam" id="PF04575"/>
    </source>
</evidence>
<evidence type="ECO:0000256" key="1">
    <source>
        <dbReference type="ARBA" id="ARBA00004571"/>
    </source>
</evidence>
<keyword evidence="12" id="KW-1185">Reference proteome</keyword>
<sequence length="484" mass="57072">MSKFKRCTSKLILSYTVLLSSFGLPAYANHQVIPEKSVEVAKPLERTPELPDTNNSSPEQITVSEQQLRQDKSLTEYLLNQAIETGNISLIQYLLPIYRQFSHFDTILVTFAEAQLAKKQQRYDDAIRLYRDILAIRPELTPVRIQLAISLFTIQQDNAAREQFEKALSDQALPQDIALLIQQYQQALKNRNRWQISFSASYLRETNVNNASSDHYIENTPFKKNPSMLPQKANGVNYALDLTRDFNLSGSHYLHIENNLYGKSYWDNHDFDEITNRLYLGYTYKTERQRVALLPFYEQQWYSNHRYKRTVGGRAEFNRWLNPNWQISTALEYGRNFYAENPNLNGTSKLASGTLLWRPTPRYFFYTGIDYIQERTAIRRYGYDLTTVRLGWGQEWLWGISSRISLSVSKRQYKDNFSLGSVFHFDKKREDEIYQLNVTAWKRDWHIFGITPKLHYRWKKQRSNFSTLHSYSDKSITFLFEKAF</sequence>
<keyword evidence="2" id="KW-1134">Transmembrane beta strand</keyword>
<evidence type="ECO:0000256" key="8">
    <source>
        <dbReference type="SAM" id="SignalP"/>
    </source>
</evidence>
<protein>
    <submittedName>
        <fullName evidence="11">Uncharacterized protein</fullName>
    </submittedName>
</protein>
<feature type="domain" description="Surface lipoprotein assembly modifier N-terminal TPR repeats region" evidence="10">
    <location>
        <begin position="61"/>
        <end position="164"/>
    </location>
</feature>
<evidence type="ECO:0000256" key="2">
    <source>
        <dbReference type="ARBA" id="ARBA00022452"/>
    </source>
</evidence>
<organism evidence="11 12">
    <name type="scientific">Actinobacillus porcitonsillarum</name>
    <dbReference type="NCBI Taxonomy" id="189834"/>
    <lineage>
        <taxon>Bacteria</taxon>
        <taxon>Pseudomonadati</taxon>
        <taxon>Pseudomonadota</taxon>
        <taxon>Gammaproteobacteria</taxon>
        <taxon>Pasteurellales</taxon>
        <taxon>Pasteurellaceae</taxon>
        <taxon>Actinobacillus</taxon>
    </lineage>
</organism>
<gene>
    <name evidence="11" type="ORF">DDU33_02075</name>
</gene>
<proteinExistence type="inferred from homology"/>
<feature type="chain" id="PRO_5015864103" evidence="8">
    <location>
        <begin position="29"/>
        <end position="484"/>
    </location>
</feature>
<evidence type="ECO:0000313" key="11">
    <source>
        <dbReference type="EMBL" id="AWI50354.1"/>
    </source>
</evidence>
<dbReference type="InterPro" id="IPR011990">
    <property type="entry name" value="TPR-like_helical_dom_sf"/>
</dbReference>
<comment type="similarity">
    <text evidence="7">Belongs to the Slam family.</text>
</comment>
<name>A0A2U8FJ49_9PAST</name>
<dbReference type="Gene3D" id="1.25.40.10">
    <property type="entry name" value="Tetratricopeptide repeat domain"/>
    <property type="match status" value="1"/>
</dbReference>
<dbReference type="RefSeq" id="WP_108922846.1">
    <property type="nucleotide sequence ID" value="NZ_CP029206.1"/>
</dbReference>
<dbReference type="EMBL" id="CP029206">
    <property type="protein sequence ID" value="AWI50354.1"/>
    <property type="molecule type" value="Genomic_DNA"/>
</dbReference>
<comment type="subcellular location">
    <subcellularLocation>
        <location evidence="1">Cell outer membrane</location>
        <topology evidence="1">Multi-pass membrane protein</topology>
    </subcellularLocation>
</comment>
<evidence type="ECO:0000256" key="5">
    <source>
        <dbReference type="ARBA" id="ARBA00023136"/>
    </source>
</evidence>
<keyword evidence="3" id="KW-0812">Transmembrane</keyword>
<dbReference type="Pfam" id="PF04575">
    <property type="entry name" value="SlipAM"/>
    <property type="match status" value="1"/>
</dbReference>
<dbReference type="InterPro" id="IPR057556">
    <property type="entry name" value="TPR_Slam"/>
</dbReference>
<dbReference type="InterPro" id="IPR007655">
    <property type="entry name" value="Slam_C"/>
</dbReference>
<evidence type="ECO:0000256" key="7">
    <source>
        <dbReference type="ARBA" id="ARBA00023609"/>
    </source>
</evidence>
<keyword evidence="4 8" id="KW-0732">Signal</keyword>